<protein>
    <recommendedName>
        <fullName evidence="3">Zf-HC2 domain-containing protein</fullName>
    </recommendedName>
</protein>
<organism evidence="1 2">
    <name type="scientific">Hufsiella ginkgonis</name>
    <dbReference type="NCBI Taxonomy" id="2695274"/>
    <lineage>
        <taxon>Bacteria</taxon>
        <taxon>Pseudomonadati</taxon>
        <taxon>Bacteroidota</taxon>
        <taxon>Sphingobacteriia</taxon>
        <taxon>Sphingobacteriales</taxon>
        <taxon>Sphingobacteriaceae</taxon>
        <taxon>Hufsiella</taxon>
    </lineage>
</organism>
<keyword evidence="2" id="KW-1185">Reference proteome</keyword>
<proteinExistence type="predicted"/>
<reference evidence="1 2" key="1">
    <citation type="submission" date="2019-11" db="EMBL/GenBank/DDBJ databases">
        <title>Pedobacter sp. HMF7056 Genome sequencing and assembly.</title>
        <authorList>
            <person name="Kang H."/>
            <person name="Kim H."/>
            <person name="Joh K."/>
        </authorList>
    </citation>
    <scope>NUCLEOTIDE SEQUENCE [LARGE SCALE GENOMIC DNA]</scope>
    <source>
        <strain evidence="1 2">HMF7056</strain>
    </source>
</reference>
<evidence type="ECO:0000313" key="2">
    <source>
        <dbReference type="Proteomes" id="UP000451233"/>
    </source>
</evidence>
<accession>A0A7K1XYJ1</accession>
<comment type="caution">
    <text evidence="1">The sequence shown here is derived from an EMBL/GenBank/DDBJ whole genome shotgun (WGS) entry which is preliminary data.</text>
</comment>
<sequence length="89" mass="10410">MNALKKIQHNCKQATFLIEKQSLTRLSLRESIELRIHLAGCSLCRLYQQQSGMIGRAVQQLLKSSREKPLDETFKQELQNRIDERLNKN</sequence>
<dbReference type="AlphaFoldDB" id="A0A7K1XYJ1"/>
<gene>
    <name evidence="1" type="ORF">GS398_10875</name>
</gene>
<evidence type="ECO:0000313" key="1">
    <source>
        <dbReference type="EMBL" id="MXV15809.1"/>
    </source>
</evidence>
<dbReference type="EMBL" id="WVHS01000002">
    <property type="protein sequence ID" value="MXV15809.1"/>
    <property type="molecule type" value="Genomic_DNA"/>
</dbReference>
<name>A0A7K1XYJ1_9SPHI</name>
<evidence type="ECO:0008006" key="3">
    <source>
        <dbReference type="Google" id="ProtNLM"/>
    </source>
</evidence>
<dbReference type="Proteomes" id="UP000451233">
    <property type="component" value="Unassembled WGS sequence"/>
</dbReference>
<dbReference type="RefSeq" id="WP_160906781.1">
    <property type="nucleotide sequence ID" value="NZ_WVHS01000002.1"/>
</dbReference>